<dbReference type="InParanoid" id="A0A4S2N6P9"/>
<proteinExistence type="inferred from homology"/>
<dbReference type="PIRSF" id="PIRSF000484">
    <property type="entry name" value="NAPRT"/>
    <property type="match status" value="1"/>
</dbReference>
<keyword evidence="4" id="KW-0597">Phosphoprotein</keyword>
<evidence type="ECO:0000313" key="12">
    <source>
        <dbReference type="Proteomes" id="UP000298138"/>
    </source>
</evidence>
<keyword evidence="11" id="KW-0328">Glycosyltransferase</keyword>
<comment type="similarity">
    <text evidence="2 8">Belongs to the NAPRTase family.</text>
</comment>
<dbReference type="InterPro" id="IPR040727">
    <property type="entry name" value="NAPRTase_N"/>
</dbReference>
<dbReference type="Pfam" id="PF17767">
    <property type="entry name" value="NAPRTase_N"/>
    <property type="match status" value="1"/>
</dbReference>
<dbReference type="SUPFAM" id="SSF54675">
    <property type="entry name" value="Nicotinate/Quinolinate PRTase N-terminal domain-like"/>
    <property type="match status" value="1"/>
</dbReference>
<comment type="PTM">
    <text evidence="8">Transiently phosphorylated on a His residue during the reaction cycle. Phosphorylation strongly increases the affinity for substrates and increases the rate of nicotinate D-ribonucleotide production. Dephosphorylation regenerates the low-affinity form of the enzyme, leading to product release.</text>
</comment>
<accession>A0A4S2N6P9</accession>
<organism evidence="11 12">
    <name type="scientific">Ascodesmis nigricans</name>
    <dbReference type="NCBI Taxonomy" id="341454"/>
    <lineage>
        <taxon>Eukaryota</taxon>
        <taxon>Fungi</taxon>
        <taxon>Dikarya</taxon>
        <taxon>Ascomycota</taxon>
        <taxon>Pezizomycotina</taxon>
        <taxon>Pezizomycetes</taxon>
        <taxon>Pezizales</taxon>
        <taxon>Ascodesmidaceae</taxon>
        <taxon>Ascodesmis</taxon>
    </lineage>
</organism>
<dbReference type="GO" id="GO:0016757">
    <property type="term" value="F:glycosyltransferase activity"/>
    <property type="evidence" value="ECO:0007669"/>
    <property type="project" value="UniProtKB-KW"/>
</dbReference>
<dbReference type="Pfam" id="PF04095">
    <property type="entry name" value="NAPRTase"/>
    <property type="match status" value="1"/>
</dbReference>
<dbReference type="GO" id="GO:0005829">
    <property type="term" value="C:cytosol"/>
    <property type="evidence" value="ECO:0007669"/>
    <property type="project" value="TreeGrafter"/>
</dbReference>
<dbReference type="UniPathway" id="UPA00253">
    <property type="reaction ID" value="UER00457"/>
</dbReference>
<dbReference type="GO" id="GO:0004516">
    <property type="term" value="F:nicotinate phosphoribosyltransferase activity"/>
    <property type="evidence" value="ECO:0007669"/>
    <property type="project" value="UniProtKB-UniRule"/>
</dbReference>
<name>A0A4S2N6P9_9PEZI</name>
<dbReference type="SUPFAM" id="SSF51690">
    <property type="entry name" value="Nicotinate/Quinolinate PRTase C-terminal domain-like"/>
    <property type="match status" value="1"/>
</dbReference>
<dbReference type="GO" id="GO:0034355">
    <property type="term" value="P:NAD+ biosynthetic process via the salvage pathway"/>
    <property type="evidence" value="ECO:0007669"/>
    <property type="project" value="TreeGrafter"/>
</dbReference>
<dbReference type="PANTHER" id="PTHR11098">
    <property type="entry name" value="NICOTINATE PHOSPHORIBOSYLTRANSFERASE"/>
    <property type="match status" value="1"/>
</dbReference>
<keyword evidence="12" id="KW-1185">Reference proteome</keyword>
<evidence type="ECO:0000256" key="4">
    <source>
        <dbReference type="ARBA" id="ARBA00022553"/>
    </source>
</evidence>
<dbReference type="NCBIfam" id="TIGR01514">
    <property type="entry name" value="NAPRTase"/>
    <property type="match status" value="1"/>
</dbReference>
<feature type="domain" description="Nicotinate/nicotinamide phosphoribosyltransferase" evidence="9">
    <location>
        <begin position="192"/>
        <end position="443"/>
    </location>
</feature>
<dbReference type="InterPro" id="IPR036068">
    <property type="entry name" value="Nicotinate_pribotase-like_C"/>
</dbReference>
<reference evidence="11 12" key="1">
    <citation type="submission" date="2019-04" db="EMBL/GenBank/DDBJ databases">
        <title>Comparative genomics and transcriptomics to analyze fruiting body development in filamentous ascomycetes.</title>
        <authorList>
            <consortium name="DOE Joint Genome Institute"/>
            <person name="Lutkenhaus R."/>
            <person name="Traeger S."/>
            <person name="Breuer J."/>
            <person name="Kuo A."/>
            <person name="Lipzen A."/>
            <person name="Pangilinan J."/>
            <person name="Dilworth D."/>
            <person name="Sandor L."/>
            <person name="Poggeler S."/>
            <person name="Barry K."/>
            <person name="Grigoriev I.V."/>
            <person name="Nowrousian M."/>
        </authorList>
    </citation>
    <scope>NUCLEOTIDE SEQUENCE [LARGE SCALE GENOMIC DNA]</scope>
    <source>
        <strain evidence="11 12">CBS 389.68</strain>
    </source>
</reference>
<dbReference type="Proteomes" id="UP000298138">
    <property type="component" value="Unassembled WGS sequence"/>
</dbReference>
<dbReference type="AlphaFoldDB" id="A0A4S2N6P9"/>
<comment type="pathway">
    <text evidence="1 8">Cofactor biosynthesis; NAD(+) biosynthesis; nicotinate D-ribonucleotide from nicotinate: step 1/1.</text>
</comment>
<evidence type="ECO:0000256" key="1">
    <source>
        <dbReference type="ARBA" id="ARBA00004952"/>
    </source>
</evidence>
<evidence type="ECO:0000256" key="3">
    <source>
        <dbReference type="ARBA" id="ARBA00013236"/>
    </source>
</evidence>
<keyword evidence="11" id="KW-0808">Transferase</keyword>
<feature type="domain" description="Nicotinate phosphoribosyltransferase N-terminal" evidence="10">
    <location>
        <begin position="14"/>
        <end position="159"/>
    </location>
</feature>
<dbReference type="Gene3D" id="3.20.140.10">
    <property type="entry name" value="nicotinate phosphoribosyltransferase"/>
    <property type="match status" value="1"/>
</dbReference>
<dbReference type="InterPro" id="IPR007229">
    <property type="entry name" value="Nic_PRibTrfase-Fam"/>
</dbReference>
<dbReference type="PANTHER" id="PTHR11098:SF1">
    <property type="entry name" value="NICOTINATE PHOSPHORIBOSYLTRANSFERASE"/>
    <property type="match status" value="1"/>
</dbReference>
<evidence type="ECO:0000256" key="5">
    <source>
        <dbReference type="ARBA" id="ARBA00022598"/>
    </source>
</evidence>
<evidence type="ECO:0000259" key="10">
    <source>
        <dbReference type="Pfam" id="PF17767"/>
    </source>
</evidence>
<evidence type="ECO:0000256" key="6">
    <source>
        <dbReference type="ARBA" id="ARBA00022642"/>
    </source>
</evidence>
<dbReference type="InterPro" id="IPR041525">
    <property type="entry name" value="N/Namide_PRibTrfase"/>
</dbReference>
<dbReference type="FunCoup" id="A0A4S2N6P9">
    <property type="interactions" value="180"/>
</dbReference>
<dbReference type="InterPro" id="IPR006406">
    <property type="entry name" value="Nic_PRibTrfase"/>
</dbReference>
<protein>
    <recommendedName>
        <fullName evidence="3 8">Nicotinate phosphoribosyltransferase</fullName>
        <ecNumber evidence="3 8">6.3.4.21</ecNumber>
    </recommendedName>
</protein>
<evidence type="ECO:0000256" key="2">
    <source>
        <dbReference type="ARBA" id="ARBA00010897"/>
    </source>
</evidence>
<dbReference type="OrthoDB" id="193380at2759"/>
<gene>
    <name evidence="11" type="ORF">EX30DRAFT_325862</name>
</gene>
<keyword evidence="5 8" id="KW-0436">Ligase</keyword>
<evidence type="ECO:0000256" key="8">
    <source>
        <dbReference type="RuleBase" id="RU003838"/>
    </source>
</evidence>
<evidence type="ECO:0000313" key="11">
    <source>
        <dbReference type="EMBL" id="TGZ84961.1"/>
    </source>
</evidence>
<dbReference type="EC" id="6.3.4.21" evidence="3 8"/>
<comment type="function">
    <text evidence="8">Catalyzes the synthesis of beta-nicotinate D-ribonucleotide from nicotinate and 5-phospho-D-ribose 1-phosphate at the expense of ATP.</text>
</comment>
<evidence type="ECO:0000259" key="9">
    <source>
        <dbReference type="Pfam" id="PF04095"/>
    </source>
</evidence>
<comment type="catalytic activity">
    <reaction evidence="7 8">
        <text>5-phospho-alpha-D-ribose 1-diphosphate + nicotinate + ATP + H2O = nicotinate beta-D-ribonucleotide + ADP + phosphate + diphosphate</text>
        <dbReference type="Rhea" id="RHEA:36163"/>
        <dbReference type="ChEBI" id="CHEBI:15377"/>
        <dbReference type="ChEBI" id="CHEBI:30616"/>
        <dbReference type="ChEBI" id="CHEBI:32544"/>
        <dbReference type="ChEBI" id="CHEBI:33019"/>
        <dbReference type="ChEBI" id="CHEBI:43474"/>
        <dbReference type="ChEBI" id="CHEBI:57502"/>
        <dbReference type="ChEBI" id="CHEBI:58017"/>
        <dbReference type="ChEBI" id="CHEBI:456216"/>
        <dbReference type="EC" id="6.3.4.21"/>
    </reaction>
</comment>
<dbReference type="EMBL" id="ML220112">
    <property type="protein sequence ID" value="TGZ84961.1"/>
    <property type="molecule type" value="Genomic_DNA"/>
</dbReference>
<dbReference type="STRING" id="341454.A0A4S2N6P9"/>
<sequence>MDGLPPPEGVQSILDTDLYKLTMQCAVLHHYPDVDCTYAFTNRTPDLKITRRGFKWLQNRISELRKLALTDSELQFLKDKCPYLPSKYLDFLHSFHFKPAEQVAAKFTPVQINELSKRAELEELCQASKDEEFGDVEISVQGKWLDTILYEIPLLVLVSECYFKFGNTDWTHDGQEKKAKEKGRRLLESGCLFSEFGTRRRRSYHTQDLVLKGLVAAQEEFSKQHPDGPGKFTGTSNVHFAHRFNLNPIGTVAHEWFMGIAAVTGNYTNANEIGLRHWVSTFGPGTLSIALTDTFGTPAFLKNFSRPCDLVSPPQSYAQLFAGVRQDSGDPTEFVKLMRNFYDSQGITDQKTIVFSDSLDIEKCIEYKKCSESYGFHTSFGVGTFLTNDFEHIRLKGRRSVPMNIVIKISSANGNPAVKISDNIGKNTGDKNEVKKAKEVLGYQEKEWEEGDEMYRWGGKEGAKKN</sequence>
<evidence type="ECO:0000256" key="7">
    <source>
        <dbReference type="ARBA" id="ARBA00048668"/>
    </source>
</evidence>
<keyword evidence="6 8" id="KW-0662">Pyridine nucleotide biosynthesis</keyword>